<keyword evidence="1" id="KW-0472">Membrane</keyword>
<feature type="transmembrane region" description="Helical" evidence="1">
    <location>
        <begin position="319"/>
        <end position="339"/>
    </location>
</feature>
<dbReference type="EMBL" id="JBHSIS010000002">
    <property type="protein sequence ID" value="MFC4852882.1"/>
    <property type="molecule type" value="Genomic_DNA"/>
</dbReference>
<feature type="transmembrane region" description="Helical" evidence="1">
    <location>
        <begin position="364"/>
        <end position="385"/>
    </location>
</feature>
<keyword evidence="3" id="KW-1185">Reference proteome</keyword>
<evidence type="ECO:0000313" key="3">
    <source>
        <dbReference type="Proteomes" id="UP001595859"/>
    </source>
</evidence>
<proteinExistence type="predicted"/>
<feature type="transmembrane region" description="Helical" evidence="1">
    <location>
        <begin position="164"/>
        <end position="187"/>
    </location>
</feature>
<dbReference type="RefSeq" id="WP_378054834.1">
    <property type="nucleotide sequence ID" value="NZ_JBHSIS010000002.1"/>
</dbReference>
<accession>A0ABV9RVC9</accession>
<reference evidence="3" key="1">
    <citation type="journal article" date="2019" name="Int. J. Syst. Evol. Microbiol.">
        <title>The Global Catalogue of Microorganisms (GCM) 10K type strain sequencing project: providing services to taxonomists for standard genome sequencing and annotation.</title>
        <authorList>
            <consortium name="The Broad Institute Genomics Platform"/>
            <consortium name="The Broad Institute Genome Sequencing Center for Infectious Disease"/>
            <person name="Wu L."/>
            <person name="Ma J."/>
        </authorList>
    </citation>
    <scope>NUCLEOTIDE SEQUENCE [LARGE SCALE GENOMIC DNA]</scope>
    <source>
        <strain evidence="3">ZS-22-S1</strain>
    </source>
</reference>
<name>A0ABV9RVC9_9PSEU</name>
<feature type="transmembrane region" description="Helical" evidence="1">
    <location>
        <begin position="391"/>
        <end position="415"/>
    </location>
</feature>
<dbReference type="Proteomes" id="UP001595859">
    <property type="component" value="Unassembled WGS sequence"/>
</dbReference>
<feature type="transmembrane region" description="Helical" evidence="1">
    <location>
        <begin position="226"/>
        <end position="248"/>
    </location>
</feature>
<organism evidence="2 3">
    <name type="scientific">Actinophytocola glycyrrhizae</name>
    <dbReference type="NCBI Taxonomy" id="2044873"/>
    <lineage>
        <taxon>Bacteria</taxon>
        <taxon>Bacillati</taxon>
        <taxon>Actinomycetota</taxon>
        <taxon>Actinomycetes</taxon>
        <taxon>Pseudonocardiales</taxon>
        <taxon>Pseudonocardiaceae</taxon>
    </lineage>
</organism>
<feature type="transmembrane region" description="Helical" evidence="1">
    <location>
        <begin position="128"/>
        <end position="152"/>
    </location>
</feature>
<comment type="caution">
    <text evidence="2">The sequence shown here is derived from an EMBL/GenBank/DDBJ whole genome shotgun (WGS) entry which is preliminary data.</text>
</comment>
<feature type="transmembrane region" description="Helical" evidence="1">
    <location>
        <begin position="51"/>
        <end position="73"/>
    </location>
</feature>
<keyword evidence="1" id="KW-0812">Transmembrane</keyword>
<sequence>MVGVLIRMKLAVLRRSTTGGKANWTATGALLGVLAAFATIAVAGIDTAPGTVLDLLALVYAVWALGWMLGPAWTGEPVLRAEHFALLGIPRHKLAVGLLVAAFAGITTAVSLVAFASAIVFAARLGGVVPVVLAVPAVLLQLTLVVLLSRLTARLFAALSRSRAGAVITAVISAVMLVLASSGWIVFAGVEAVLTYGFSSGFSTVVRALPSSWGLVAIEASARGDWLWTAVPLAGLVVLAALLVLAWSRVLGPPRLGRPVVRGTAGLPATAAGRTGSVYRKEVRTWLRSPQRVQALVLAPVFAVLSCLVPLAFGADALLPFAGALTAVMGAAVSANLYGQDGTALWMNLVAPDTAAADVRGRQLAWLTFFAPVSILLTILGTVLSGEYGSWHWASAATTGVLGAGAALVPLIGLSQLAPGPDPHRNRNSPMDHGDAVGGAFAALVGTLVLAAPAIATVAVASALGYEQLEVLGVAVGVMTGLAYWTSIGGAAVRRLSERGPELLYLMRAGKEAQEKVNADASVFAAMPKSRQRLMWGAFGIGCIALFPQAVVPGMMLASGDVAKVWFLALYMPASWQWPTIAAMVVVAMVAFTVAVRVFLAERRRIRKARSGAAVTGAQGLTA</sequence>
<evidence type="ECO:0000256" key="1">
    <source>
        <dbReference type="SAM" id="Phobius"/>
    </source>
</evidence>
<feature type="transmembrane region" description="Helical" evidence="1">
    <location>
        <begin position="24"/>
        <end position="45"/>
    </location>
</feature>
<feature type="transmembrane region" description="Helical" evidence="1">
    <location>
        <begin position="534"/>
        <end position="556"/>
    </location>
</feature>
<feature type="transmembrane region" description="Helical" evidence="1">
    <location>
        <begin position="576"/>
        <end position="600"/>
    </location>
</feature>
<gene>
    <name evidence="2" type="ORF">ACFPCV_05140</name>
</gene>
<evidence type="ECO:0008006" key="4">
    <source>
        <dbReference type="Google" id="ProtNLM"/>
    </source>
</evidence>
<protein>
    <recommendedName>
        <fullName evidence="4">ABC-2 type transport system permease protein</fullName>
    </recommendedName>
</protein>
<keyword evidence="1" id="KW-1133">Transmembrane helix</keyword>
<feature type="transmembrane region" description="Helical" evidence="1">
    <location>
        <begin position="471"/>
        <end position="493"/>
    </location>
</feature>
<feature type="transmembrane region" description="Helical" evidence="1">
    <location>
        <begin position="436"/>
        <end position="465"/>
    </location>
</feature>
<feature type="transmembrane region" description="Helical" evidence="1">
    <location>
        <begin position="293"/>
        <end position="313"/>
    </location>
</feature>
<feature type="transmembrane region" description="Helical" evidence="1">
    <location>
        <begin position="94"/>
        <end position="122"/>
    </location>
</feature>
<evidence type="ECO:0000313" key="2">
    <source>
        <dbReference type="EMBL" id="MFC4852882.1"/>
    </source>
</evidence>